<gene>
    <name evidence="3" type="ORF">LZC95_30535</name>
</gene>
<evidence type="ECO:0000256" key="1">
    <source>
        <dbReference type="ARBA" id="ARBA00038454"/>
    </source>
</evidence>
<dbReference type="Gene3D" id="3.30.450.40">
    <property type="match status" value="1"/>
</dbReference>
<keyword evidence="4" id="KW-1185">Reference proteome</keyword>
<comment type="similarity">
    <text evidence="1">Belongs to the free Met sulfoxide reductase family.</text>
</comment>
<dbReference type="PANTHER" id="PTHR21021">
    <property type="entry name" value="GAF/PUTATIVE CYTOSKELETAL PROTEIN"/>
    <property type="match status" value="1"/>
</dbReference>
<dbReference type="PANTHER" id="PTHR21021:SF15">
    <property type="entry name" value="FREE METHIONINE-R-SULFOXIDE REDUCTASE"/>
    <property type="match status" value="1"/>
</dbReference>
<dbReference type="InterPro" id="IPR029016">
    <property type="entry name" value="GAF-like_dom_sf"/>
</dbReference>
<feature type="domain" description="GAF" evidence="2">
    <location>
        <begin position="50"/>
        <end position="172"/>
    </location>
</feature>
<accession>A0ABZ2JWD5</accession>
<dbReference type="PROSITE" id="PS01320">
    <property type="entry name" value="UPF0067"/>
    <property type="match status" value="1"/>
</dbReference>
<organism evidence="3 4">
    <name type="scientific">Pendulispora brunnea</name>
    <dbReference type="NCBI Taxonomy" id="2905690"/>
    <lineage>
        <taxon>Bacteria</taxon>
        <taxon>Pseudomonadati</taxon>
        <taxon>Myxococcota</taxon>
        <taxon>Myxococcia</taxon>
        <taxon>Myxococcales</taxon>
        <taxon>Sorangiineae</taxon>
        <taxon>Pendulisporaceae</taxon>
        <taxon>Pendulispora</taxon>
    </lineage>
</organism>
<dbReference type="RefSeq" id="WP_394841399.1">
    <property type="nucleotide sequence ID" value="NZ_CP089982.1"/>
</dbReference>
<evidence type="ECO:0000313" key="3">
    <source>
        <dbReference type="EMBL" id="WXA90779.1"/>
    </source>
</evidence>
<dbReference type="Pfam" id="PF13185">
    <property type="entry name" value="GAF_2"/>
    <property type="match status" value="1"/>
</dbReference>
<proteinExistence type="inferred from homology"/>
<sequence length="183" mass="19917">MSEGIVFPGHDLVSATRGDLLPESARLERLDVALPQILAAVDGETDPIVIQATLSALLWETLPQTSWVGFYRRVAPSTLAVGPYQGPMGCLRIDFNRGVCGACARTNETQLVPDVRVFPDHIACDDATLSELVLPVRDSNGRVQAVLDLDARMLSGFSQAEATRLESLLSQAFPKSVLWPTWE</sequence>
<name>A0ABZ2JWD5_9BACT</name>
<dbReference type="InterPro" id="IPR051330">
    <property type="entry name" value="Phosphatase_reg/MetRdx"/>
</dbReference>
<dbReference type="EMBL" id="CP089982">
    <property type="protein sequence ID" value="WXA90779.1"/>
    <property type="molecule type" value="Genomic_DNA"/>
</dbReference>
<evidence type="ECO:0000313" key="4">
    <source>
        <dbReference type="Proteomes" id="UP001379533"/>
    </source>
</evidence>
<evidence type="ECO:0000259" key="2">
    <source>
        <dbReference type="Pfam" id="PF13185"/>
    </source>
</evidence>
<dbReference type="Proteomes" id="UP001379533">
    <property type="component" value="Chromosome"/>
</dbReference>
<dbReference type="InterPro" id="IPR003018">
    <property type="entry name" value="GAF"/>
</dbReference>
<protein>
    <submittedName>
        <fullName evidence="3">GAF domain-containing protein</fullName>
    </submittedName>
</protein>
<dbReference type="SUPFAM" id="SSF55781">
    <property type="entry name" value="GAF domain-like"/>
    <property type="match status" value="1"/>
</dbReference>
<dbReference type="InterPro" id="IPR000614">
    <property type="entry name" value="FRMsr_CS"/>
</dbReference>
<reference evidence="3 4" key="1">
    <citation type="submission" date="2021-12" db="EMBL/GenBank/DDBJ databases">
        <title>Discovery of the Pendulisporaceae a myxobacterial family with distinct sporulation behavior and unique specialized metabolism.</title>
        <authorList>
            <person name="Garcia R."/>
            <person name="Popoff A."/>
            <person name="Bader C.D."/>
            <person name="Loehr J."/>
            <person name="Walesch S."/>
            <person name="Walt C."/>
            <person name="Boldt J."/>
            <person name="Bunk B."/>
            <person name="Haeckl F.J.F.P.J."/>
            <person name="Gunesch A.P."/>
            <person name="Birkelbach J."/>
            <person name="Nuebel U."/>
            <person name="Pietschmann T."/>
            <person name="Bach T."/>
            <person name="Mueller R."/>
        </authorList>
    </citation>
    <scope>NUCLEOTIDE SEQUENCE [LARGE SCALE GENOMIC DNA]</scope>
    <source>
        <strain evidence="3 4">MSr12523</strain>
    </source>
</reference>